<name>A0ABV0YUR8_9TELE</name>
<organism evidence="2 3">
    <name type="scientific">Ameca splendens</name>
    <dbReference type="NCBI Taxonomy" id="208324"/>
    <lineage>
        <taxon>Eukaryota</taxon>
        <taxon>Metazoa</taxon>
        <taxon>Chordata</taxon>
        <taxon>Craniata</taxon>
        <taxon>Vertebrata</taxon>
        <taxon>Euteleostomi</taxon>
        <taxon>Actinopterygii</taxon>
        <taxon>Neopterygii</taxon>
        <taxon>Teleostei</taxon>
        <taxon>Neoteleostei</taxon>
        <taxon>Acanthomorphata</taxon>
        <taxon>Ovalentaria</taxon>
        <taxon>Atherinomorphae</taxon>
        <taxon>Cyprinodontiformes</taxon>
        <taxon>Goodeidae</taxon>
        <taxon>Ameca</taxon>
    </lineage>
</organism>
<evidence type="ECO:0000313" key="2">
    <source>
        <dbReference type="EMBL" id="MEQ2297551.1"/>
    </source>
</evidence>
<keyword evidence="1" id="KW-0812">Transmembrane</keyword>
<dbReference type="Proteomes" id="UP001469553">
    <property type="component" value="Unassembled WGS sequence"/>
</dbReference>
<keyword evidence="3" id="KW-1185">Reference proteome</keyword>
<keyword evidence="1" id="KW-1133">Transmembrane helix</keyword>
<keyword evidence="1" id="KW-0472">Membrane</keyword>
<evidence type="ECO:0000256" key="1">
    <source>
        <dbReference type="SAM" id="Phobius"/>
    </source>
</evidence>
<feature type="transmembrane region" description="Helical" evidence="1">
    <location>
        <begin position="7"/>
        <end position="23"/>
    </location>
</feature>
<gene>
    <name evidence="2" type="ORF">AMECASPLE_035788</name>
</gene>
<accession>A0ABV0YUR8</accession>
<sequence length="113" mass="13173">MEVHMRWVFNFYIYVYIYIYISLSRYDDGDDDGDDDDEHSHRVGPVAFQFRGSLTIELRVAVHHRRDSDQDLTPVPLHHQLQLAARLLDQLPSVAEGQVLRYCAVDLEDGQKV</sequence>
<evidence type="ECO:0008006" key="4">
    <source>
        <dbReference type="Google" id="ProtNLM"/>
    </source>
</evidence>
<dbReference type="EMBL" id="JAHRIP010043055">
    <property type="protein sequence ID" value="MEQ2297551.1"/>
    <property type="molecule type" value="Genomic_DNA"/>
</dbReference>
<evidence type="ECO:0000313" key="3">
    <source>
        <dbReference type="Proteomes" id="UP001469553"/>
    </source>
</evidence>
<comment type="caution">
    <text evidence="2">The sequence shown here is derived from an EMBL/GenBank/DDBJ whole genome shotgun (WGS) entry which is preliminary data.</text>
</comment>
<protein>
    <recommendedName>
        <fullName evidence="4">Secreted protein</fullName>
    </recommendedName>
</protein>
<reference evidence="2 3" key="1">
    <citation type="submission" date="2021-06" db="EMBL/GenBank/DDBJ databases">
        <authorList>
            <person name="Palmer J.M."/>
        </authorList>
    </citation>
    <scope>NUCLEOTIDE SEQUENCE [LARGE SCALE GENOMIC DNA]</scope>
    <source>
        <strain evidence="2 3">AS_MEX2019</strain>
        <tissue evidence="2">Muscle</tissue>
    </source>
</reference>
<proteinExistence type="predicted"/>